<dbReference type="PANTHER" id="PTHR11042">
    <property type="entry name" value="EUKARYOTIC TRANSLATION INITIATION FACTOR 2-ALPHA KINASE EIF2-ALPHA KINASE -RELATED"/>
    <property type="match status" value="1"/>
</dbReference>
<dbReference type="InterPro" id="IPR017441">
    <property type="entry name" value="Protein_kinase_ATP_BS"/>
</dbReference>
<keyword evidence="2" id="KW-0723">Serine/threonine-protein kinase</keyword>
<evidence type="ECO:0000313" key="17">
    <source>
        <dbReference type="Proteomes" id="UP001187531"/>
    </source>
</evidence>
<proteinExistence type="inferred from homology"/>
<dbReference type="GO" id="GO:0004694">
    <property type="term" value="F:eukaryotic translation initiation factor 2alpha kinase activity"/>
    <property type="evidence" value="ECO:0007669"/>
    <property type="project" value="InterPro"/>
</dbReference>
<keyword evidence="3" id="KW-0808">Transferase</keyword>
<dbReference type="CDD" id="cd14046">
    <property type="entry name" value="STKc_EIF2AK4_GCN2_rpt2"/>
    <property type="match status" value="1"/>
</dbReference>
<dbReference type="Pfam" id="PF00069">
    <property type="entry name" value="Pkinase"/>
    <property type="match status" value="3"/>
</dbReference>
<feature type="domain" description="Protein kinase" evidence="14">
    <location>
        <begin position="510"/>
        <end position="874"/>
    </location>
</feature>
<dbReference type="EMBL" id="JAVRJZ010000017">
    <property type="protein sequence ID" value="KAK2709284.1"/>
    <property type="molecule type" value="Genomic_DNA"/>
</dbReference>
<evidence type="ECO:0000256" key="10">
    <source>
        <dbReference type="PIRSR" id="PIRSR000660-1"/>
    </source>
</evidence>
<protein>
    <recommendedName>
        <fullName evidence="1">non-specific serine/threonine protein kinase</fullName>
        <ecNumber evidence="1">2.7.11.1</ecNumber>
    </recommendedName>
</protein>
<dbReference type="PIRSF" id="PIRSF000660">
    <property type="entry name" value="Ser/Thr_PK_GCN2"/>
    <property type="match status" value="1"/>
</dbReference>
<evidence type="ECO:0000256" key="1">
    <source>
        <dbReference type="ARBA" id="ARBA00012513"/>
    </source>
</evidence>
<accession>A0AA88HLI7</accession>
<evidence type="ECO:0000256" key="11">
    <source>
        <dbReference type="PIRSR" id="PIRSR000660-2"/>
    </source>
</evidence>
<sequence length="1502" mass="170190">MSSSHLERQQYEVEALKAIYLDDFQIIGTNEYLLHLIPERGTNGSVIGNVYLELQITLPPLYPDVLPLVRIFKKSGLSDEKSNILKEEIQKLTKSRIGEETMFEIAQLAQKFLAVHSVSLYESFYAEMLSRQKRKEYRDAEVRKREDLFRQRLKEKEIEKVQAKLQERKTNPEDSSDRIEVGTTSKNDDSGIQLEKLGKPSLRKQKCLHSSDKVTEFPNKLKIQYIHCLGVCSLNRTVYLGRNMESNEKVVVTQWTLPKDSSSIKKIQPIEQEISQLGRLFDDSLIKYLSVLIIQGRSDLIILIAQSYSEGINLQDLISAELKFNEIWCRHLSILLLNCMKYLHDNDIIHRNMRLSSIFVTRDMKVQLCDFSVDKKIRDLCESSFATLDSYPIALGRSGKKADIHRFGILILSLYEGRIVQDFAPKIPSSVSKDFLDFLSCCLHRDEKERYSVQQLLSHAFTVRKPVQEPVSYSSFEEPVSDSDSESENIVETQLYPPSGLAGSRLNTDFEVIKFLGSGGFGEVLKVKNKLDGGIYAIKKIFLNTYSASVSNKITREVQVLSRLNHENVVRYYNSWIEEYSLNGNCKESDCQEGFSGSKSSNPLSRSLLLGNTRNRTSWSLSEDSEDESESDHGNNGSESYSIVFEKNSGDQIYDSASKTQNNVPGKTRIKEKIVRFMCIQMEYCERSTLRSAIDNNLYKDERKAWRMFREILEGLAHIHQQGMIHRDLKPANVFLVKGDHVKIGDFGLATTGFFSRQLDEAYSPDNSTSNTGIVGTYLYVAPEIANKNDKAAYDKKVDMYSLGVIFFEMSWPHLSTGMERVKIISDLRKKSIEFPAEAAEILNDHKMELIRLLLEHDAARRPSADALLQSSLVPPPELEDATLQETIRHTLANPQSKAYKYLVKSCLAQQVPPYDNIVFDPEGLTELPKLREKELLSTLATNVFRKHGAVEIQLPLLTPKGTSLSVDEQNHVQLMNRTGTIVTLPANLRSSVARYLARHSLNDFRSFVVAKSYRERRVLGVHPRESHEACFDITSSVGNNSFLAEVVHIGYDFLTHIKAVNSQMLCLKLSHAKLIESLLDYTNIDLSQTDKILSVYHDLKGQTNDRSVIEKKFNLMGITEITANTLINLMESEGPFEKVQGMWRSLLKSKNAVSVKAKAAFQDLSSLLKLLEVLNVNPGSVVVCGSLQVPWNIYSGIAFQWSIAPRKRRSKKTEVLAEGGQYSDLFNNYSSHFLLSPVLNKVEACGISIFLDYLGSPMVDELTIQLPLKRHLDVVVLNLSDGLLSKENLLVLRELWNSGIRAATPPPFHALEEAQVWCKDLNIPHILATKESEAGLYLVRSWDGDKFYEKKMGRSEALEYITRNVAMESPLQAFPTKSEKTNDVGNIGVDIVFIVTEKIPSNIRRRCESQAMTAVDSYTDLLNTKVQVVVLCVDVPYSLIQLISGVYPLDLSSVEKLVVSHPRFRSQIYSIDDHIQLSNKSMKKSLFVLFSIEDGKCKVLI</sequence>
<evidence type="ECO:0000256" key="8">
    <source>
        <dbReference type="ARBA" id="ARBA00047899"/>
    </source>
</evidence>
<evidence type="ECO:0000256" key="7">
    <source>
        <dbReference type="ARBA" id="ARBA00037982"/>
    </source>
</evidence>
<keyword evidence="17" id="KW-1185">Reference proteome</keyword>
<evidence type="ECO:0000256" key="2">
    <source>
        <dbReference type="ARBA" id="ARBA00022527"/>
    </source>
</evidence>
<dbReference type="InterPro" id="IPR006575">
    <property type="entry name" value="RWD_dom"/>
</dbReference>
<dbReference type="InterPro" id="IPR050339">
    <property type="entry name" value="CC_SR_Kinase"/>
</dbReference>
<dbReference type="InterPro" id="IPR008271">
    <property type="entry name" value="Ser/Thr_kinase_AS"/>
</dbReference>
<dbReference type="InterPro" id="IPR045864">
    <property type="entry name" value="aa-tRNA-synth_II/BPL/LPL"/>
</dbReference>
<dbReference type="EC" id="2.7.11.1" evidence="1"/>
<evidence type="ECO:0000259" key="15">
    <source>
        <dbReference type="PROSITE" id="PS50908"/>
    </source>
</evidence>
<dbReference type="SMART" id="SM00220">
    <property type="entry name" value="S_TKc"/>
    <property type="match status" value="1"/>
</dbReference>
<feature type="compositionally biased region" description="Basic and acidic residues" evidence="13">
    <location>
        <begin position="163"/>
        <end position="180"/>
    </location>
</feature>
<dbReference type="InterPro" id="IPR016135">
    <property type="entry name" value="UBQ-conjugating_enzyme/RWD"/>
</dbReference>
<dbReference type="PANTHER" id="PTHR11042:SF136">
    <property type="entry name" value="EIF-2-ALPHA KINASE GCN2"/>
    <property type="match status" value="1"/>
</dbReference>
<evidence type="ECO:0000313" key="16">
    <source>
        <dbReference type="EMBL" id="KAK2709284.1"/>
    </source>
</evidence>
<reference evidence="16" key="1">
    <citation type="submission" date="2023-07" db="EMBL/GenBank/DDBJ databases">
        <title>Chromosome-level genome assembly of Artemia franciscana.</title>
        <authorList>
            <person name="Jo E."/>
        </authorList>
    </citation>
    <scope>NUCLEOTIDE SEQUENCE</scope>
    <source>
        <tissue evidence="16">Whole body</tissue>
    </source>
</reference>
<feature type="domain" description="Protein kinase" evidence="14">
    <location>
        <begin position="223"/>
        <end position="462"/>
    </location>
</feature>
<evidence type="ECO:0000256" key="12">
    <source>
        <dbReference type="PROSITE-ProRule" id="PRU10141"/>
    </source>
</evidence>
<dbReference type="PROSITE" id="PS50011">
    <property type="entry name" value="PROTEIN_KINASE_DOM"/>
    <property type="match status" value="2"/>
</dbReference>
<keyword evidence="6 11" id="KW-0067">ATP-binding</keyword>
<dbReference type="InterPro" id="IPR000719">
    <property type="entry name" value="Prot_kinase_dom"/>
</dbReference>
<comment type="caution">
    <text evidence="16">The sequence shown here is derived from an EMBL/GenBank/DDBJ whole genome shotgun (WGS) entry which is preliminary data.</text>
</comment>
<dbReference type="PROSITE" id="PS00107">
    <property type="entry name" value="PROTEIN_KINASE_ATP"/>
    <property type="match status" value="1"/>
</dbReference>
<organism evidence="16 17">
    <name type="scientific">Artemia franciscana</name>
    <name type="common">Brine shrimp</name>
    <name type="synonym">Artemia sanfranciscana</name>
    <dbReference type="NCBI Taxonomy" id="6661"/>
    <lineage>
        <taxon>Eukaryota</taxon>
        <taxon>Metazoa</taxon>
        <taxon>Ecdysozoa</taxon>
        <taxon>Arthropoda</taxon>
        <taxon>Crustacea</taxon>
        <taxon>Branchiopoda</taxon>
        <taxon>Anostraca</taxon>
        <taxon>Artemiidae</taxon>
        <taxon>Artemia</taxon>
    </lineage>
</organism>
<dbReference type="GO" id="GO:0005524">
    <property type="term" value="F:ATP binding"/>
    <property type="evidence" value="ECO:0007669"/>
    <property type="project" value="UniProtKB-UniRule"/>
</dbReference>
<feature type="region of interest" description="Disordered" evidence="13">
    <location>
        <begin position="163"/>
        <end position="193"/>
    </location>
</feature>
<keyword evidence="4 11" id="KW-0547">Nucleotide-binding</keyword>
<dbReference type="CDD" id="cd23823">
    <property type="entry name" value="RWD_GCN2"/>
    <property type="match status" value="1"/>
</dbReference>
<dbReference type="GO" id="GO:0017148">
    <property type="term" value="P:negative regulation of translation"/>
    <property type="evidence" value="ECO:0007669"/>
    <property type="project" value="UniProtKB-KW"/>
</dbReference>
<dbReference type="PROSITE" id="PS50908">
    <property type="entry name" value="RWD"/>
    <property type="match status" value="1"/>
</dbReference>
<dbReference type="Gene3D" id="3.30.200.20">
    <property type="entry name" value="Phosphorylase Kinase, domain 1"/>
    <property type="match status" value="1"/>
</dbReference>
<dbReference type="SUPFAM" id="SSF56112">
    <property type="entry name" value="Protein kinase-like (PK-like)"/>
    <property type="match status" value="2"/>
</dbReference>
<feature type="region of interest" description="Disordered" evidence="13">
    <location>
        <begin position="619"/>
        <end position="641"/>
    </location>
</feature>
<dbReference type="PROSITE" id="PS00108">
    <property type="entry name" value="PROTEIN_KINASE_ST"/>
    <property type="match status" value="1"/>
</dbReference>
<gene>
    <name evidence="16" type="ORF">QYM36_013074</name>
</gene>
<feature type="binding site" evidence="12">
    <location>
        <position position="540"/>
    </location>
    <ligand>
        <name>ATP</name>
        <dbReference type="ChEBI" id="CHEBI:30616"/>
    </ligand>
</feature>
<dbReference type="InterPro" id="IPR016255">
    <property type="entry name" value="Gcn2"/>
</dbReference>
<dbReference type="GO" id="GO:0005737">
    <property type="term" value="C:cytoplasm"/>
    <property type="evidence" value="ECO:0007669"/>
    <property type="project" value="TreeGrafter"/>
</dbReference>
<evidence type="ECO:0000256" key="3">
    <source>
        <dbReference type="ARBA" id="ARBA00022679"/>
    </source>
</evidence>
<evidence type="ECO:0000256" key="9">
    <source>
        <dbReference type="ARBA" id="ARBA00048679"/>
    </source>
</evidence>
<comment type="similarity">
    <text evidence="7">Belongs to the protein kinase superfamily. Ser/Thr protein kinase family. GCN2 subfamily.</text>
</comment>
<dbReference type="FunFam" id="3.10.110.10:FF:000050">
    <property type="entry name" value="eIF-2-alpha kinase GCN2"/>
    <property type="match status" value="1"/>
</dbReference>
<feature type="domain" description="RWD" evidence="15">
    <location>
        <begin position="11"/>
        <end position="116"/>
    </location>
</feature>
<dbReference type="Gene3D" id="3.10.110.10">
    <property type="entry name" value="Ubiquitin Conjugating Enzyme"/>
    <property type="match status" value="1"/>
</dbReference>
<evidence type="ECO:0000256" key="6">
    <source>
        <dbReference type="ARBA" id="ARBA00022840"/>
    </source>
</evidence>
<dbReference type="GO" id="GO:0009893">
    <property type="term" value="P:positive regulation of metabolic process"/>
    <property type="evidence" value="ECO:0007669"/>
    <property type="project" value="UniProtKB-ARBA"/>
</dbReference>
<evidence type="ECO:0000256" key="13">
    <source>
        <dbReference type="SAM" id="MobiDB-lite"/>
    </source>
</evidence>
<name>A0AA88HLI7_ARTSF</name>
<dbReference type="GO" id="GO:0005634">
    <property type="term" value="C:nucleus"/>
    <property type="evidence" value="ECO:0007669"/>
    <property type="project" value="TreeGrafter"/>
</dbReference>
<keyword evidence="5" id="KW-0418">Kinase</keyword>
<dbReference type="Gene3D" id="1.10.510.10">
    <property type="entry name" value="Transferase(Phosphotransferase) domain 1"/>
    <property type="match status" value="2"/>
</dbReference>
<comment type="catalytic activity">
    <reaction evidence="9">
        <text>L-seryl-[protein] + ATP = O-phospho-L-seryl-[protein] + ADP + H(+)</text>
        <dbReference type="Rhea" id="RHEA:17989"/>
        <dbReference type="Rhea" id="RHEA-COMP:9863"/>
        <dbReference type="Rhea" id="RHEA-COMP:11604"/>
        <dbReference type="ChEBI" id="CHEBI:15378"/>
        <dbReference type="ChEBI" id="CHEBI:29999"/>
        <dbReference type="ChEBI" id="CHEBI:30616"/>
        <dbReference type="ChEBI" id="CHEBI:83421"/>
        <dbReference type="ChEBI" id="CHEBI:456216"/>
        <dbReference type="EC" id="2.7.11.1"/>
    </reaction>
</comment>
<evidence type="ECO:0000256" key="4">
    <source>
        <dbReference type="ARBA" id="ARBA00022741"/>
    </source>
</evidence>
<feature type="binding site" evidence="11">
    <location>
        <position position="539"/>
    </location>
    <ligand>
        <name>ATP</name>
        <dbReference type="ChEBI" id="CHEBI:30616"/>
    </ligand>
</feature>
<dbReference type="Gene3D" id="3.30.930.10">
    <property type="entry name" value="Bira Bifunctional Protein, Domain 2"/>
    <property type="match status" value="1"/>
</dbReference>
<feature type="binding site" evidence="11">
    <location>
        <begin position="516"/>
        <end position="524"/>
    </location>
    <ligand>
        <name>ATP</name>
        <dbReference type="ChEBI" id="CHEBI:30616"/>
    </ligand>
</feature>
<comment type="catalytic activity">
    <reaction evidence="8">
        <text>L-threonyl-[protein] + ATP = O-phospho-L-threonyl-[protein] + ADP + H(+)</text>
        <dbReference type="Rhea" id="RHEA:46608"/>
        <dbReference type="Rhea" id="RHEA-COMP:11060"/>
        <dbReference type="Rhea" id="RHEA-COMP:11605"/>
        <dbReference type="ChEBI" id="CHEBI:15378"/>
        <dbReference type="ChEBI" id="CHEBI:30013"/>
        <dbReference type="ChEBI" id="CHEBI:30616"/>
        <dbReference type="ChEBI" id="CHEBI:61977"/>
        <dbReference type="ChEBI" id="CHEBI:456216"/>
        <dbReference type="EC" id="2.7.11.1"/>
    </reaction>
</comment>
<feature type="active site" description="Proton acceptor" evidence="10">
    <location>
        <position position="728"/>
    </location>
</feature>
<evidence type="ECO:0000256" key="5">
    <source>
        <dbReference type="ARBA" id="ARBA00022777"/>
    </source>
</evidence>
<dbReference type="GO" id="GO:0000077">
    <property type="term" value="P:DNA damage checkpoint signaling"/>
    <property type="evidence" value="ECO:0007669"/>
    <property type="project" value="InterPro"/>
</dbReference>
<dbReference type="Proteomes" id="UP001187531">
    <property type="component" value="Unassembled WGS sequence"/>
</dbReference>
<evidence type="ECO:0000259" key="14">
    <source>
        <dbReference type="PROSITE" id="PS50011"/>
    </source>
</evidence>
<dbReference type="InterPro" id="IPR011009">
    <property type="entry name" value="Kinase-like_dom_sf"/>
</dbReference>
<dbReference type="Pfam" id="PF05773">
    <property type="entry name" value="RWD"/>
    <property type="match status" value="1"/>
</dbReference>
<dbReference type="SMART" id="SM00591">
    <property type="entry name" value="RWD"/>
    <property type="match status" value="1"/>
</dbReference>
<dbReference type="SUPFAM" id="SSF54495">
    <property type="entry name" value="UBC-like"/>
    <property type="match status" value="1"/>
</dbReference>
<dbReference type="SUPFAM" id="SSF55681">
    <property type="entry name" value="Class II aaRS and biotin synthetases"/>
    <property type="match status" value="1"/>
</dbReference>